<evidence type="ECO:0000313" key="2">
    <source>
        <dbReference type="EMBL" id="ASZ75470.1"/>
    </source>
</evidence>
<keyword evidence="1" id="KW-0812">Transmembrane</keyword>
<dbReference type="Proteomes" id="UP000222598">
    <property type="component" value="Segment"/>
</dbReference>
<proteinExistence type="predicted"/>
<protein>
    <submittedName>
        <fullName evidence="2">Uncharacterized protein</fullName>
    </submittedName>
</protein>
<accession>A0A249XU14</accession>
<dbReference type="KEGG" id="vg:64871998"/>
<sequence length="47" mass="5193">MTRERLRRLGNAVMVGFVAIFGGWLLTVVGLGVLDSLDLINVAEYTR</sequence>
<gene>
    <name evidence="2" type="primary">34</name>
    <name evidence="2" type="ORF">PBI_KIMONA_34</name>
</gene>
<dbReference type="EMBL" id="MF472895">
    <property type="protein sequence ID" value="ASZ75470.1"/>
    <property type="molecule type" value="Genomic_DNA"/>
</dbReference>
<dbReference type="GeneID" id="64871998"/>
<feature type="transmembrane region" description="Helical" evidence="1">
    <location>
        <begin position="12"/>
        <end position="34"/>
    </location>
</feature>
<keyword evidence="1" id="KW-0472">Membrane</keyword>
<evidence type="ECO:0000256" key="1">
    <source>
        <dbReference type="SAM" id="Phobius"/>
    </source>
</evidence>
<evidence type="ECO:0000313" key="3">
    <source>
        <dbReference type="Proteomes" id="UP000222598"/>
    </source>
</evidence>
<keyword evidence="1" id="KW-1133">Transmembrane helix</keyword>
<organism evidence="2 3">
    <name type="scientific">Mycobacterium phage Kimona</name>
    <dbReference type="NCBI Taxonomy" id="2024295"/>
    <lineage>
        <taxon>Viruses</taxon>
        <taxon>Duplodnaviria</taxon>
        <taxon>Heunggongvirae</taxon>
        <taxon>Uroviricota</taxon>
        <taxon>Caudoviricetes</taxon>
        <taxon>Kimonavirus</taxon>
        <taxon>Kimonavirus kimona</taxon>
    </lineage>
</organism>
<name>A0A249XU14_9CAUD</name>
<reference evidence="3" key="1">
    <citation type="submission" date="2017-07" db="EMBL/GenBank/DDBJ databases">
        <authorList>
            <person name="Sun Z.S."/>
            <person name="Albrecht U."/>
            <person name="Echele G."/>
            <person name="Lee C.C."/>
        </authorList>
    </citation>
    <scope>NUCLEOTIDE SEQUENCE [LARGE SCALE GENOMIC DNA]</scope>
</reference>
<keyword evidence="3" id="KW-1185">Reference proteome</keyword>
<dbReference type="RefSeq" id="YP_010062333.1">
    <property type="nucleotide sequence ID" value="NC_054793.1"/>
</dbReference>